<protein>
    <submittedName>
        <fullName evidence="3">CHAT domain-containing protein</fullName>
    </submittedName>
</protein>
<dbReference type="Pfam" id="PF13176">
    <property type="entry name" value="TPR_7"/>
    <property type="match status" value="1"/>
</dbReference>
<dbReference type="PROSITE" id="PS50005">
    <property type="entry name" value="TPR"/>
    <property type="match status" value="1"/>
</dbReference>
<dbReference type="PANTHER" id="PTHR10098:SF112">
    <property type="entry name" value="SLR0380 PROTEIN"/>
    <property type="match status" value="1"/>
</dbReference>
<evidence type="ECO:0000313" key="4">
    <source>
        <dbReference type="Proteomes" id="UP001163152"/>
    </source>
</evidence>
<evidence type="ECO:0000313" key="3">
    <source>
        <dbReference type="EMBL" id="WAL60010.1"/>
    </source>
</evidence>
<sequence>MLSRFFRSPFHRRSILFLAGLLICLSLGHLSWNGSLPQLSLAAQAQTAPADRATATRQVQQGVERYQVGDYSAAIEQWQAALSTYQAVGDAESTAIVLENLARAYQSLGQTDAEIRYWQQANRIYQQLNNRLQVGRMLTEQAQVYSRLGQYRNAITLLCSPNPGQPCDDGSAIQIAQETNDRSGEAAALGSLGDAYRLRGEYQPAIQYLQAGLEISQSLDKPAYLISTYNSLGNAYLSLAQVNYRRAQSSEQIEDYREAEAFRQQGLTHDAEALQYFTRGINVAQSHNDRLGQVRLRLSSVPAAYRTEGKSAGDRALQQVLDHWQNLSSSQEKVYAAIDLARLLRLAPGAEAVSAFAQCDETINPQAELLLEQAVTIAQQINNRRAESFALGELGHIYECQANYDRALTLTRQAQWAADQDLQARDSLYLWQWQAGRIFKAKEQEKPDLAIQAYEEAIATLNTIQDDILVASREIRFDFRDTVEPIYRELVELRLTQEQPSVVITELTDRQRNLYRALDTLDALKLAELQNYFGNDCVLTAVTTDEVNLADTDPQAAVFSTVILDDQAAVIMSFRSDQQSLQQQFEWIKDDNDNFVSRDALTEEINQYRRSLERVRDAIPGATLAGYRPEQAQRIYNWIIRPFVPLLDNQGITTLVFVQDGIFRSVPMAALYDGNQFLIERYAIATTPSLTLTDFQPIGRQELRALALGLTESATVDGRRFPELAYVDAEIAAIKTTLPDSLGLLNQEFTRDRLQQQLDTDTFPIIHIATHGQFSAEAENAFLVTGYDPRSSTQKLTINDLDDIIRQISARSPVDLLVLSACQTAAGDDRAALGLAGIAAQAGARSVLASLWSVNDPATTQLVTQFYQNLASTTTTKAEALRSAQLSLLQSSGRTAHPAFWSAFILIGNWL</sequence>
<dbReference type="InterPro" id="IPR024983">
    <property type="entry name" value="CHAT_dom"/>
</dbReference>
<name>A0A9E8ZB64_9CYAN</name>
<gene>
    <name evidence="3" type="ORF">OXH18_23020</name>
</gene>
<dbReference type="InterPro" id="IPR019734">
    <property type="entry name" value="TPR_rpt"/>
</dbReference>
<evidence type="ECO:0000259" key="2">
    <source>
        <dbReference type="Pfam" id="PF12770"/>
    </source>
</evidence>
<dbReference type="PANTHER" id="PTHR10098">
    <property type="entry name" value="RAPSYN-RELATED"/>
    <property type="match status" value="1"/>
</dbReference>
<keyword evidence="1" id="KW-0802">TPR repeat</keyword>
<dbReference type="Proteomes" id="UP001163152">
    <property type="component" value="Chromosome"/>
</dbReference>
<dbReference type="SMART" id="SM00028">
    <property type="entry name" value="TPR"/>
    <property type="match status" value="6"/>
</dbReference>
<dbReference type="InterPro" id="IPR011990">
    <property type="entry name" value="TPR-like_helical_dom_sf"/>
</dbReference>
<keyword evidence="4" id="KW-1185">Reference proteome</keyword>
<dbReference type="Gene3D" id="1.25.40.10">
    <property type="entry name" value="Tetratricopeptide repeat domain"/>
    <property type="match status" value="3"/>
</dbReference>
<dbReference type="AlphaFoldDB" id="A0A9E8ZB64"/>
<dbReference type="SUPFAM" id="SSF48452">
    <property type="entry name" value="TPR-like"/>
    <property type="match status" value="2"/>
</dbReference>
<dbReference type="Pfam" id="PF14938">
    <property type="entry name" value="SNAP"/>
    <property type="match status" value="1"/>
</dbReference>
<reference evidence="3" key="1">
    <citation type="submission" date="2022-12" db="EMBL/GenBank/DDBJ databases">
        <title>Polyphasic identification of a Novel Hot-Spring Cyanobacterium Ocullathermofonsia sinensis gen nov. sp. nov. and Genomic Insights on its Adaptations to the Thermal Habitat.</title>
        <authorList>
            <person name="Daroch M."/>
            <person name="Tang J."/>
            <person name="Jiang Y."/>
        </authorList>
    </citation>
    <scope>NUCLEOTIDE SEQUENCE</scope>
    <source>
        <strain evidence="3">PKUAC-SCTA174</strain>
    </source>
</reference>
<dbReference type="RefSeq" id="WP_268609840.1">
    <property type="nucleotide sequence ID" value="NZ_CP113797.1"/>
</dbReference>
<dbReference type="EMBL" id="CP113797">
    <property type="protein sequence ID" value="WAL60010.1"/>
    <property type="molecule type" value="Genomic_DNA"/>
</dbReference>
<feature type="domain" description="CHAT" evidence="2">
    <location>
        <begin position="631"/>
        <end position="909"/>
    </location>
</feature>
<proteinExistence type="predicted"/>
<organism evidence="3 4">
    <name type="scientific">Thermocoleostomius sinensis A174</name>
    <dbReference type="NCBI Taxonomy" id="2016057"/>
    <lineage>
        <taxon>Bacteria</taxon>
        <taxon>Bacillati</taxon>
        <taxon>Cyanobacteriota</taxon>
        <taxon>Cyanophyceae</taxon>
        <taxon>Oculatellales</taxon>
        <taxon>Oculatellaceae</taxon>
        <taxon>Thermocoleostomius</taxon>
    </lineage>
</organism>
<accession>A0A9E8ZB64</accession>
<evidence type="ECO:0000256" key="1">
    <source>
        <dbReference type="PROSITE-ProRule" id="PRU00339"/>
    </source>
</evidence>
<dbReference type="Pfam" id="PF12770">
    <property type="entry name" value="CHAT"/>
    <property type="match status" value="1"/>
</dbReference>
<feature type="repeat" description="TPR" evidence="1">
    <location>
        <begin position="186"/>
        <end position="219"/>
    </location>
</feature>
<dbReference type="KEGG" id="tsin:OXH18_23020"/>